<dbReference type="PANTHER" id="PTHR43434:SF19">
    <property type="entry name" value="PHOSPHONOACETALDEHYDE HYDROLASE"/>
    <property type="match status" value="1"/>
</dbReference>
<dbReference type="GO" id="GO:0008967">
    <property type="term" value="F:phosphoglycolate phosphatase activity"/>
    <property type="evidence" value="ECO:0007669"/>
    <property type="project" value="TreeGrafter"/>
</dbReference>
<dbReference type="PANTHER" id="PTHR43434">
    <property type="entry name" value="PHOSPHOGLYCOLATE PHOSPHATASE"/>
    <property type="match status" value="1"/>
</dbReference>
<organism evidence="1 2">
    <name type="scientific">Kocuria coralli</name>
    <dbReference type="NCBI Taxonomy" id="1461025"/>
    <lineage>
        <taxon>Bacteria</taxon>
        <taxon>Bacillati</taxon>
        <taxon>Actinomycetota</taxon>
        <taxon>Actinomycetes</taxon>
        <taxon>Micrococcales</taxon>
        <taxon>Micrococcaceae</taxon>
        <taxon>Kocuria</taxon>
    </lineage>
</organism>
<dbReference type="InterPro" id="IPR023214">
    <property type="entry name" value="HAD_sf"/>
</dbReference>
<comment type="caution">
    <text evidence="1">The sequence shown here is derived from an EMBL/GenBank/DDBJ whole genome shotgun (WGS) entry which is preliminary data.</text>
</comment>
<sequence>MTTPLSLVVLDMAGTTVDDGGAVYTALRECVEALGVVVDDESLQAWMGADKRTAIRALAGDLATPDVVETAYADFAARLERFYGERPPVPIEGVREAFEQLRSAGIKIALTTGFAHDVADPLIEAIGWTPGAEGSPVDAIVCADDVAAGRPAPYMIFHAMEAAGAVSTSAVLVGGDTVVDVEAGTNAGAAYVVGVLTGQLSAEQLAKAPHTDILPSVAAIPELLGIG</sequence>
<evidence type="ECO:0000313" key="2">
    <source>
        <dbReference type="Proteomes" id="UP000325957"/>
    </source>
</evidence>
<reference evidence="1 2" key="1">
    <citation type="submission" date="2019-05" db="EMBL/GenBank/DDBJ databases">
        <title>Kocuria coralli sp. nov., a novel actinobacterium isolated from coral reef seawater.</title>
        <authorList>
            <person name="Li J."/>
        </authorList>
    </citation>
    <scope>NUCLEOTIDE SEQUENCE [LARGE SCALE GENOMIC DNA]</scope>
    <source>
        <strain evidence="1 2">SCSIO 13007</strain>
    </source>
</reference>
<dbReference type="GO" id="GO:0005829">
    <property type="term" value="C:cytosol"/>
    <property type="evidence" value="ECO:0007669"/>
    <property type="project" value="TreeGrafter"/>
</dbReference>
<accession>A0A5J5KTN9</accession>
<protein>
    <submittedName>
        <fullName evidence="1">Phosphonatase-like hydrolase</fullName>
    </submittedName>
</protein>
<dbReference type="SUPFAM" id="SSF56784">
    <property type="entry name" value="HAD-like"/>
    <property type="match status" value="1"/>
</dbReference>
<name>A0A5J5KTN9_9MICC</name>
<dbReference type="NCBIfam" id="TIGR03351">
    <property type="entry name" value="PhnX-like"/>
    <property type="match status" value="1"/>
</dbReference>
<dbReference type="Gene3D" id="1.10.150.240">
    <property type="entry name" value="Putative phosphatase, domain 2"/>
    <property type="match status" value="1"/>
</dbReference>
<dbReference type="Pfam" id="PF00702">
    <property type="entry name" value="Hydrolase"/>
    <property type="match status" value="1"/>
</dbReference>
<dbReference type="EMBL" id="SZWF01000025">
    <property type="protein sequence ID" value="KAA9393147.1"/>
    <property type="molecule type" value="Genomic_DNA"/>
</dbReference>
<dbReference type="SFLD" id="SFLDG01129">
    <property type="entry name" value="C1.5:_HAD__Beta-PGM__Phosphata"/>
    <property type="match status" value="1"/>
</dbReference>
<keyword evidence="2" id="KW-1185">Reference proteome</keyword>
<gene>
    <name evidence="1" type="ORF">FCK90_13655</name>
</gene>
<dbReference type="InterPro" id="IPR036412">
    <property type="entry name" value="HAD-like_sf"/>
</dbReference>
<dbReference type="Proteomes" id="UP000325957">
    <property type="component" value="Unassembled WGS sequence"/>
</dbReference>
<dbReference type="AlphaFoldDB" id="A0A5J5KTN9"/>
<dbReference type="InterPro" id="IPR050155">
    <property type="entry name" value="HAD-like_hydrolase_sf"/>
</dbReference>
<keyword evidence="1" id="KW-0378">Hydrolase</keyword>
<dbReference type="SFLD" id="SFLDS00003">
    <property type="entry name" value="Haloacid_Dehalogenase"/>
    <property type="match status" value="1"/>
</dbReference>
<evidence type="ECO:0000313" key="1">
    <source>
        <dbReference type="EMBL" id="KAA9393147.1"/>
    </source>
</evidence>
<dbReference type="OrthoDB" id="5504491at2"/>
<dbReference type="RefSeq" id="WP_158034864.1">
    <property type="nucleotide sequence ID" value="NZ_ML708629.1"/>
</dbReference>
<dbReference type="InterPro" id="IPR022468">
    <property type="entry name" value="PhnX-like"/>
</dbReference>
<dbReference type="GO" id="GO:0006281">
    <property type="term" value="P:DNA repair"/>
    <property type="evidence" value="ECO:0007669"/>
    <property type="project" value="TreeGrafter"/>
</dbReference>
<proteinExistence type="predicted"/>
<dbReference type="Gene3D" id="3.40.50.1000">
    <property type="entry name" value="HAD superfamily/HAD-like"/>
    <property type="match status" value="1"/>
</dbReference>
<dbReference type="InterPro" id="IPR023198">
    <property type="entry name" value="PGP-like_dom2"/>
</dbReference>